<dbReference type="PROSITE" id="PS51359">
    <property type="entry name" value="COX5B_2"/>
    <property type="match status" value="1"/>
</dbReference>
<comment type="similarity">
    <text evidence="3">Belongs to the cytochrome c oxidase subunit 5B family.</text>
</comment>
<keyword evidence="8" id="KW-0496">Mitochondrion</keyword>
<dbReference type="InterPro" id="IPR002124">
    <property type="entry name" value="Cyt_c_oxidase_su5b"/>
</dbReference>
<feature type="binding site" evidence="12">
    <location>
        <position position="77"/>
    </location>
    <ligand>
        <name>Zn(2+)</name>
        <dbReference type="ChEBI" id="CHEBI:29105"/>
    </ligand>
</feature>
<evidence type="ECO:0000256" key="6">
    <source>
        <dbReference type="ARBA" id="ARBA00022833"/>
    </source>
</evidence>
<sequence length="136" mass="15157">MEDLIPPGAASGTVPSDLDQAVGLERLEILGKIQGIDIFDMKPLDASRLGTMENPIMVKSAGEENYAGCTGYPADSHNVIWLTVSRSRPIERCPECGNVLKMEYIGPPDDPHAHDHHGYEEPKTFADYIRPEYRYR</sequence>
<keyword evidence="9" id="KW-0472">Membrane</keyword>
<evidence type="ECO:0000256" key="5">
    <source>
        <dbReference type="ARBA" id="ARBA00022792"/>
    </source>
</evidence>
<dbReference type="InterPro" id="IPR036972">
    <property type="entry name" value="Cyt_c_oxidase_su5b_sf"/>
</dbReference>
<protein>
    <recommendedName>
        <fullName evidence="11">Cytochrome c oxidase subunit 4, mitochondrial</fullName>
    </recommendedName>
    <alternativeName>
        <fullName evidence="10">Cytochrome c oxidase polypeptide IV</fullName>
    </alternativeName>
</protein>
<dbReference type="GO" id="GO:0046872">
    <property type="term" value="F:metal ion binding"/>
    <property type="evidence" value="ECO:0007669"/>
    <property type="project" value="UniProtKB-KW"/>
</dbReference>
<dbReference type="GO" id="GO:0005743">
    <property type="term" value="C:mitochondrial inner membrane"/>
    <property type="evidence" value="ECO:0007669"/>
    <property type="project" value="UniProtKB-SubCell"/>
</dbReference>
<evidence type="ECO:0000256" key="1">
    <source>
        <dbReference type="ARBA" id="ARBA00004443"/>
    </source>
</evidence>
<dbReference type="FunFam" id="2.60.11.10:FF:000003">
    <property type="entry name" value="Cytochrome c oxidase subunit IV"/>
    <property type="match status" value="1"/>
</dbReference>
<dbReference type="GO" id="GO:0006123">
    <property type="term" value="P:mitochondrial electron transport, cytochrome c to oxygen"/>
    <property type="evidence" value="ECO:0007669"/>
    <property type="project" value="InterPro"/>
</dbReference>
<comment type="pathway">
    <text evidence="2">Energy metabolism; oxidative phosphorylation.</text>
</comment>
<proteinExistence type="inferred from homology"/>
<keyword evidence="5" id="KW-0999">Mitochondrion inner membrane</keyword>
<evidence type="ECO:0000256" key="4">
    <source>
        <dbReference type="ARBA" id="ARBA00022723"/>
    </source>
</evidence>
<dbReference type="EMBL" id="MCBR01020164">
    <property type="protein sequence ID" value="RKF55742.1"/>
    <property type="molecule type" value="Genomic_DNA"/>
</dbReference>
<dbReference type="OrthoDB" id="10249250at2759"/>
<dbReference type="Pfam" id="PF01215">
    <property type="entry name" value="COX5B"/>
    <property type="match status" value="1"/>
</dbReference>
<evidence type="ECO:0000256" key="12">
    <source>
        <dbReference type="PIRSR" id="PIRSR602124-2"/>
    </source>
</evidence>
<evidence type="ECO:0000256" key="10">
    <source>
        <dbReference type="ARBA" id="ARBA00031366"/>
    </source>
</evidence>
<evidence type="ECO:0000256" key="8">
    <source>
        <dbReference type="ARBA" id="ARBA00023128"/>
    </source>
</evidence>
<evidence type="ECO:0000313" key="13">
    <source>
        <dbReference type="EMBL" id="RKF55742.1"/>
    </source>
</evidence>
<reference evidence="13 14" key="1">
    <citation type="journal article" date="2018" name="BMC Genomics">
        <title>Comparative genome analyses reveal sequence features reflecting distinct modes of host-adaptation between dicot and monocot powdery mildew.</title>
        <authorList>
            <person name="Wu Y."/>
            <person name="Ma X."/>
            <person name="Pan Z."/>
            <person name="Kale S.D."/>
            <person name="Song Y."/>
            <person name="King H."/>
            <person name="Zhang Q."/>
            <person name="Presley C."/>
            <person name="Deng X."/>
            <person name="Wei C.I."/>
            <person name="Xiao S."/>
        </authorList>
    </citation>
    <scope>NUCLEOTIDE SEQUENCE [LARGE SCALE GENOMIC DNA]</scope>
    <source>
        <strain evidence="13">UCSC1</strain>
    </source>
</reference>
<dbReference type="GO" id="GO:0045277">
    <property type="term" value="C:respiratory chain complex IV"/>
    <property type="evidence" value="ECO:0007669"/>
    <property type="project" value="InterPro"/>
</dbReference>
<keyword evidence="6 12" id="KW-0862">Zinc</keyword>
<feature type="binding site" evidence="12">
    <location>
        <position position="69"/>
    </location>
    <ligand>
        <name>Zn(2+)</name>
        <dbReference type="ChEBI" id="CHEBI:29105"/>
    </ligand>
</feature>
<evidence type="ECO:0000256" key="9">
    <source>
        <dbReference type="ARBA" id="ARBA00023136"/>
    </source>
</evidence>
<evidence type="ECO:0000313" key="14">
    <source>
        <dbReference type="Proteomes" id="UP000285405"/>
    </source>
</evidence>
<dbReference type="SUPFAM" id="SSF57802">
    <property type="entry name" value="Rubredoxin-like"/>
    <property type="match status" value="1"/>
</dbReference>
<dbReference type="AlphaFoldDB" id="A0A420HE69"/>
<dbReference type="PANTHER" id="PTHR10122:SF0">
    <property type="entry name" value="CYTOCHROME C OXIDASE SUBUNIT 5B, ISOFORM A-RELATED"/>
    <property type="match status" value="1"/>
</dbReference>
<name>A0A420HE69_9PEZI</name>
<keyword evidence="7" id="KW-0809">Transit peptide</keyword>
<feature type="binding site" evidence="12">
    <location>
        <position position="93"/>
    </location>
    <ligand>
        <name>Zn(2+)</name>
        <dbReference type="ChEBI" id="CHEBI:29105"/>
    </ligand>
</feature>
<accession>A0A420HE69</accession>
<evidence type="ECO:0000256" key="7">
    <source>
        <dbReference type="ARBA" id="ARBA00022946"/>
    </source>
</evidence>
<evidence type="ECO:0000256" key="11">
    <source>
        <dbReference type="ARBA" id="ARBA00070613"/>
    </source>
</evidence>
<dbReference type="PANTHER" id="PTHR10122">
    <property type="entry name" value="CYTOCHROME C OXIDASE SUBUNIT 5B, MITOCHONDRIAL"/>
    <property type="match status" value="1"/>
</dbReference>
<dbReference type="Proteomes" id="UP000285405">
    <property type="component" value="Unassembled WGS sequence"/>
</dbReference>
<feature type="binding site" evidence="12">
    <location>
        <position position="96"/>
    </location>
    <ligand>
        <name>Zn(2+)</name>
        <dbReference type="ChEBI" id="CHEBI:29105"/>
    </ligand>
</feature>
<organism evidence="13 14">
    <name type="scientific">Golovinomyces cichoracearum</name>
    <dbReference type="NCBI Taxonomy" id="62708"/>
    <lineage>
        <taxon>Eukaryota</taxon>
        <taxon>Fungi</taxon>
        <taxon>Dikarya</taxon>
        <taxon>Ascomycota</taxon>
        <taxon>Pezizomycotina</taxon>
        <taxon>Leotiomycetes</taxon>
        <taxon>Erysiphales</taxon>
        <taxon>Erysiphaceae</taxon>
        <taxon>Golovinomyces</taxon>
    </lineage>
</organism>
<comment type="subcellular location">
    <subcellularLocation>
        <location evidence="1">Mitochondrion inner membrane</location>
        <topology evidence="1">Peripheral membrane protein</topology>
        <orientation evidence="1">Matrix side</orientation>
    </subcellularLocation>
</comment>
<evidence type="ECO:0000256" key="3">
    <source>
        <dbReference type="ARBA" id="ARBA00010292"/>
    </source>
</evidence>
<keyword evidence="4 12" id="KW-0479">Metal-binding</keyword>
<dbReference type="CDD" id="cd00924">
    <property type="entry name" value="Cyt_c_Oxidase_Vb"/>
    <property type="match status" value="1"/>
</dbReference>
<comment type="caution">
    <text evidence="13">The sequence shown here is derived from an EMBL/GenBank/DDBJ whole genome shotgun (WGS) entry which is preliminary data.</text>
</comment>
<gene>
    <name evidence="13" type="ORF">GcC1_201003</name>
</gene>
<dbReference type="Gene3D" id="2.60.11.10">
    <property type="entry name" value="Cytochrome c oxidase, subunit Vb"/>
    <property type="match status" value="1"/>
</dbReference>
<evidence type="ECO:0000256" key="2">
    <source>
        <dbReference type="ARBA" id="ARBA00004673"/>
    </source>
</evidence>